<dbReference type="RefSeq" id="WP_012376551.1">
    <property type="nucleotide sequence ID" value="NC_010571.1"/>
</dbReference>
<keyword evidence="5" id="KW-1185">Reference proteome</keyword>
<dbReference type="PANTHER" id="PTHR11952">
    <property type="entry name" value="UDP- GLUCOSE PYROPHOSPHORYLASE"/>
    <property type="match status" value="1"/>
</dbReference>
<reference evidence="4 5" key="1">
    <citation type="journal article" date="2011" name="J. Bacteriol.">
        <title>Genome sequence of the verrucomicrobium Opitutus terrae PB90-1, an abundant inhabitant of rice paddy soil ecosystems.</title>
        <authorList>
            <person name="van Passel M.W."/>
            <person name="Kant R."/>
            <person name="Palva A."/>
            <person name="Copeland A."/>
            <person name="Lucas S."/>
            <person name="Lapidus A."/>
            <person name="Glavina del Rio T."/>
            <person name="Pitluck S."/>
            <person name="Goltsman E."/>
            <person name="Clum A."/>
            <person name="Sun H."/>
            <person name="Schmutz J."/>
            <person name="Larimer F.W."/>
            <person name="Land M.L."/>
            <person name="Hauser L."/>
            <person name="Kyrpides N."/>
            <person name="Mikhailova N."/>
            <person name="Richardson P.P."/>
            <person name="Janssen P.H."/>
            <person name="de Vos W.M."/>
            <person name="Smidt H."/>
        </authorList>
    </citation>
    <scope>NUCLEOTIDE SEQUENCE [LARGE SCALE GENOMIC DNA]</scope>
    <source>
        <strain evidence="5">DSM 11246 / JCM 15787 / PB90-1</strain>
    </source>
</reference>
<evidence type="ECO:0000313" key="5">
    <source>
        <dbReference type="Proteomes" id="UP000007013"/>
    </source>
</evidence>
<protein>
    <submittedName>
        <fullName evidence="4">2-alkenal reductase</fullName>
        <ecNumber evidence="4">1.3.1.74</ecNumber>
    </submittedName>
</protein>
<dbReference type="KEGG" id="ote:Oter_3747"/>
<dbReference type="OrthoDB" id="9806910at2"/>
<evidence type="ECO:0000256" key="1">
    <source>
        <dbReference type="ARBA" id="ARBA00010401"/>
    </source>
</evidence>
<dbReference type="Proteomes" id="UP000007013">
    <property type="component" value="Chromosome"/>
</dbReference>
<dbReference type="eggNOG" id="COG4284">
    <property type="taxonomic scope" value="Bacteria"/>
</dbReference>
<dbReference type="GO" id="GO:0032440">
    <property type="term" value="F:2-alkenal reductase [NAD(P)H] activity"/>
    <property type="evidence" value="ECO:0007669"/>
    <property type="project" value="UniProtKB-EC"/>
</dbReference>
<keyword evidence="2" id="KW-0808">Transferase</keyword>
<dbReference type="STRING" id="452637.Oter_3747"/>
<keyword evidence="3" id="KW-0548">Nucleotidyltransferase</keyword>
<organism evidence="4 5">
    <name type="scientific">Opitutus terrae (strain DSM 11246 / JCM 15787 / PB90-1)</name>
    <dbReference type="NCBI Taxonomy" id="452637"/>
    <lineage>
        <taxon>Bacteria</taxon>
        <taxon>Pseudomonadati</taxon>
        <taxon>Verrucomicrobiota</taxon>
        <taxon>Opitutia</taxon>
        <taxon>Opitutales</taxon>
        <taxon>Opitutaceae</taxon>
        <taxon>Opitutus</taxon>
    </lineage>
</organism>
<evidence type="ECO:0000256" key="2">
    <source>
        <dbReference type="ARBA" id="ARBA00022679"/>
    </source>
</evidence>
<dbReference type="HOGENOM" id="CLU_025603_1_2_0"/>
<comment type="similarity">
    <text evidence="1">Belongs to the UDPGP type 1 family.</text>
</comment>
<dbReference type="Gene3D" id="3.90.550.10">
    <property type="entry name" value="Spore Coat Polysaccharide Biosynthesis Protein SpsA, Chain A"/>
    <property type="match status" value="1"/>
</dbReference>
<dbReference type="GO" id="GO:0070569">
    <property type="term" value="F:uridylyltransferase activity"/>
    <property type="evidence" value="ECO:0007669"/>
    <property type="project" value="InterPro"/>
</dbReference>
<dbReference type="InterPro" id="IPR002618">
    <property type="entry name" value="UDPGP_fam"/>
</dbReference>
<name>B1ZYC4_OPITP</name>
<evidence type="ECO:0000313" key="4">
    <source>
        <dbReference type="EMBL" id="ACB77022.1"/>
    </source>
</evidence>
<sequence>MAQHPLIAKFQQAGQGQVFAFFDRLSADEQARLLSEAAEIDLEEIARLTRTLLAKGAAAGVDLTGLEPARYEALPKNGGDAAAWAKAKAAGEEALRAGRVAAFTVAGGQGTRLGYNGPKGTFPVTPLKQKPLFQVFAEKIRAAGTRYGRPLHWFIMTSHQNHEATESFFTEHAFFGLDHGRVHFFRQGRMPAVTFDGKIMLESPGRLAMSPDGHGGSLRALERSGSLDLMEREGIDTLSYFQVDNPLVRCIDPAFIGWHRLRRSEMSSKMVPKAFPEEKVGHFCEQNGRLVVIEYSDMPLAMQREKDAAGHLRYIAGSIAIHVLDREFVRRMAGHLHATAGAAAASTDTLPFHRADKKIPTVTANGQPVKPEKPNGVKFEMFVFDALPFAKNPVVIETARENDFSPVKNAEGVDSPETCRKDQLRQFARWLIANGAAVEVDATGLPPTTMEVSPLFGYDEDSFAEAWKKLSPKPAVREGLYLE</sequence>
<gene>
    <name evidence="4" type="ordered locus">Oter_3747</name>
</gene>
<keyword evidence="4" id="KW-0560">Oxidoreductase</keyword>
<dbReference type="EC" id="1.3.1.74" evidence="4"/>
<dbReference type="EMBL" id="CP001032">
    <property type="protein sequence ID" value="ACB77022.1"/>
    <property type="molecule type" value="Genomic_DNA"/>
</dbReference>
<dbReference type="AlphaFoldDB" id="B1ZYC4"/>
<dbReference type="PANTHER" id="PTHR11952:SF2">
    <property type="entry name" value="LD24639P"/>
    <property type="match status" value="1"/>
</dbReference>
<dbReference type="CDD" id="cd04193">
    <property type="entry name" value="UDPGlcNAc_PPase"/>
    <property type="match status" value="1"/>
</dbReference>
<dbReference type="InterPro" id="IPR029044">
    <property type="entry name" value="Nucleotide-diphossugar_trans"/>
</dbReference>
<dbReference type="InterPro" id="IPR039741">
    <property type="entry name" value="UDP-sugar_pyrophosphorylase"/>
</dbReference>
<accession>B1ZYC4</accession>
<dbReference type="SUPFAM" id="SSF53448">
    <property type="entry name" value="Nucleotide-diphospho-sugar transferases"/>
    <property type="match status" value="1"/>
</dbReference>
<proteinExistence type="inferred from homology"/>
<evidence type="ECO:0000256" key="3">
    <source>
        <dbReference type="ARBA" id="ARBA00022695"/>
    </source>
</evidence>
<dbReference type="Pfam" id="PF01704">
    <property type="entry name" value="UDPGP"/>
    <property type="match status" value="1"/>
</dbReference>